<feature type="signal peptide" evidence="1">
    <location>
        <begin position="1"/>
        <end position="25"/>
    </location>
</feature>
<dbReference type="InterPro" id="IPR053208">
    <property type="entry name" value="GMC_Oxidoreductase_CD"/>
</dbReference>
<feature type="non-terminal residue" evidence="2">
    <location>
        <position position="104"/>
    </location>
</feature>
<dbReference type="EMBL" id="NBNE01018752">
    <property type="protein sequence ID" value="OWY92121.1"/>
    <property type="molecule type" value="Genomic_DNA"/>
</dbReference>
<dbReference type="Pfam" id="PF13450">
    <property type="entry name" value="NAD_binding_8"/>
    <property type="match status" value="1"/>
</dbReference>
<name>A0A225UGR5_9STRA</name>
<organism evidence="2 3">
    <name type="scientific">Phytophthora megakarya</name>
    <dbReference type="NCBI Taxonomy" id="4795"/>
    <lineage>
        <taxon>Eukaryota</taxon>
        <taxon>Sar</taxon>
        <taxon>Stramenopiles</taxon>
        <taxon>Oomycota</taxon>
        <taxon>Peronosporomycetes</taxon>
        <taxon>Peronosporales</taxon>
        <taxon>Peronosporaceae</taxon>
        <taxon>Phytophthora</taxon>
    </lineage>
</organism>
<sequence>MFGGKAYLWACALVAFASSSLVVDAQATYDAIVVGSGPGGLVAAEYLSRDPKVSVLIIEAGPKSLAATGGTVAPDYAQGRGLATFDIPGEYESTIYNKNYEQYR</sequence>
<dbReference type="PANTHER" id="PTHR47190:SF2">
    <property type="entry name" value="CELLOBIOSE DEHYDROGENASE (AFU_ORTHOLOGUE AFUA_2G17620)"/>
    <property type="match status" value="1"/>
</dbReference>
<keyword evidence="1" id="KW-0732">Signal</keyword>
<dbReference type="PANTHER" id="PTHR47190">
    <property type="entry name" value="DEHYDROGENASE, PUTATIVE-RELATED"/>
    <property type="match status" value="1"/>
</dbReference>
<protein>
    <submittedName>
        <fullName evidence="2">Carbohydrate-binding protein</fullName>
    </submittedName>
</protein>
<dbReference type="OrthoDB" id="413885at2759"/>
<evidence type="ECO:0000313" key="2">
    <source>
        <dbReference type="EMBL" id="OWY92121.1"/>
    </source>
</evidence>
<evidence type="ECO:0000313" key="3">
    <source>
        <dbReference type="Proteomes" id="UP000198211"/>
    </source>
</evidence>
<dbReference type="Proteomes" id="UP000198211">
    <property type="component" value="Unassembled WGS sequence"/>
</dbReference>
<gene>
    <name evidence="2" type="ORF">PHMEG_00039002</name>
</gene>
<comment type="caution">
    <text evidence="2">The sequence shown here is derived from an EMBL/GenBank/DDBJ whole genome shotgun (WGS) entry which is preliminary data.</text>
</comment>
<dbReference type="InterPro" id="IPR036188">
    <property type="entry name" value="FAD/NAD-bd_sf"/>
</dbReference>
<dbReference type="Gene3D" id="3.50.50.60">
    <property type="entry name" value="FAD/NAD(P)-binding domain"/>
    <property type="match status" value="1"/>
</dbReference>
<accession>A0A225UGR5</accession>
<keyword evidence="3" id="KW-1185">Reference proteome</keyword>
<proteinExistence type="predicted"/>
<feature type="chain" id="PRO_5012195016" evidence="1">
    <location>
        <begin position="26"/>
        <end position="104"/>
    </location>
</feature>
<evidence type="ECO:0000256" key="1">
    <source>
        <dbReference type="SAM" id="SignalP"/>
    </source>
</evidence>
<dbReference type="AlphaFoldDB" id="A0A225UGR5"/>
<dbReference type="STRING" id="4795.A0A225UGR5"/>
<dbReference type="SUPFAM" id="SSF51905">
    <property type="entry name" value="FAD/NAD(P)-binding domain"/>
    <property type="match status" value="1"/>
</dbReference>
<reference evidence="3" key="1">
    <citation type="submission" date="2017-03" db="EMBL/GenBank/DDBJ databases">
        <title>Phytopthora megakarya and P. palmivora, two closely related causual agents of cacao black pod achieved similar genome size and gene model numbers by different mechanisms.</title>
        <authorList>
            <person name="Ali S."/>
            <person name="Shao J."/>
            <person name="Larry D.J."/>
            <person name="Kronmiller B."/>
            <person name="Shen D."/>
            <person name="Strem M.D."/>
            <person name="Melnick R.L."/>
            <person name="Guiltinan M.J."/>
            <person name="Tyler B.M."/>
            <person name="Meinhardt L.W."/>
            <person name="Bailey B.A."/>
        </authorList>
    </citation>
    <scope>NUCLEOTIDE SEQUENCE [LARGE SCALE GENOMIC DNA]</scope>
    <source>
        <strain evidence="3">zdho120</strain>
    </source>
</reference>